<evidence type="ECO:0000256" key="1">
    <source>
        <dbReference type="ARBA" id="ARBA00006484"/>
    </source>
</evidence>
<evidence type="ECO:0000313" key="3">
    <source>
        <dbReference type="Ensembl" id="ENSCJPP00005001928.1"/>
    </source>
</evidence>
<reference evidence="3" key="3">
    <citation type="submission" date="2025-09" db="UniProtKB">
        <authorList>
            <consortium name="Ensembl"/>
        </authorList>
    </citation>
    <scope>IDENTIFICATION</scope>
</reference>
<feature type="transmembrane region" description="Helical" evidence="2">
    <location>
        <begin position="438"/>
        <end position="459"/>
    </location>
</feature>
<dbReference type="InterPro" id="IPR002347">
    <property type="entry name" value="SDR_fam"/>
</dbReference>
<feature type="transmembrane region" description="Helical" evidence="2">
    <location>
        <begin position="29"/>
        <end position="51"/>
    </location>
</feature>
<dbReference type="AlphaFoldDB" id="A0A8C2SPN9"/>
<dbReference type="PANTHER" id="PTHR43313">
    <property type="entry name" value="SHORT-CHAIN DEHYDROGENASE/REDUCTASE FAMILY 9C"/>
    <property type="match status" value="1"/>
</dbReference>
<dbReference type="Proteomes" id="UP000694412">
    <property type="component" value="Chromosome 3"/>
</dbReference>
<organism evidence="3 4">
    <name type="scientific">Coturnix japonica</name>
    <name type="common">Japanese quail</name>
    <name type="synonym">Coturnix coturnix japonica</name>
    <dbReference type="NCBI Taxonomy" id="93934"/>
    <lineage>
        <taxon>Eukaryota</taxon>
        <taxon>Metazoa</taxon>
        <taxon>Chordata</taxon>
        <taxon>Craniata</taxon>
        <taxon>Vertebrata</taxon>
        <taxon>Euteleostomi</taxon>
        <taxon>Archelosauria</taxon>
        <taxon>Archosauria</taxon>
        <taxon>Dinosauria</taxon>
        <taxon>Saurischia</taxon>
        <taxon>Theropoda</taxon>
        <taxon>Coelurosauria</taxon>
        <taxon>Aves</taxon>
        <taxon>Neognathae</taxon>
        <taxon>Galloanserae</taxon>
        <taxon>Galliformes</taxon>
        <taxon>Phasianidae</taxon>
        <taxon>Perdicinae</taxon>
        <taxon>Coturnix</taxon>
    </lineage>
</organism>
<evidence type="ECO:0000313" key="4">
    <source>
        <dbReference type="Proteomes" id="UP000694412"/>
    </source>
</evidence>
<name>A0A8C2SPN9_COTJA</name>
<comment type="similarity">
    <text evidence="1">Belongs to the short-chain dehydrogenases/reductases (SDR) family.</text>
</comment>
<reference evidence="3" key="2">
    <citation type="submission" date="2025-08" db="UniProtKB">
        <authorList>
            <consortium name="Ensembl"/>
        </authorList>
    </citation>
    <scope>IDENTIFICATION</scope>
</reference>
<dbReference type="GeneTree" id="ENSGT00940000164908"/>
<dbReference type="PRINTS" id="PR00081">
    <property type="entry name" value="GDHRDH"/>
</dbReference>
<sequence>MKASGSFHRVILLIGDCRARPKTEQSTQVVASPVQYSGTVTSLMLLVALFLRQARIPLGTMQLASDWGTVLPQSKQEFPGWGIIRPPAVSCGRAPRQLAPPSPGLPRAGGWRGGACGSRGGVAGAVYRPPARRARTARRRAGMWAAVPLLPLLLLPLLLLARRRRREAAALEPAGRAVLITGCDSGFGHLLALRLHRLGFTVFAGCLCPGGEGARRLQREAAADAGRMRVLRLDVTRGRDVLAAKELVLRHLPDTGFWGLVNNAGISTFGETGWLSMEKYEKFADVNLLGSIRTTLAFLPLLRKYKGRIVFMSSIIAYFTLGNGIYSMTKAAIEKFCDALRLEMKKFGVQVCIIQPGNYARSTKIQPPVSAEQIWSELSEEEKAVYNKEYVQERADFFNNILSKGSTNGNEVVDAMVDALMSPAPKARYMVAKLKEKALVFVCALFPTVVMDSVLSYALSKVKLA</sequence>
<dbReference type="SUPFAM" id="SSF51735">
    <property type="entry name" value="NAD(P)-binding Rossmann-fold domains"/>
    <property type="match status" value="1"/>
</dbReference>
<keyword evidence="2" id="KW-0812">Transmembrane</keyword>
<dbReference type="Ensembl" id="ENSCJPT00005003362.1">
    <property type="protein sequence ID" value="ENSCJPP00005001928.1"/>
    <property type="gene ID" value="ENSCJPG00005002017.1"/>
</dbReference>
<reference evidence="3" key="1">
    <citation type="submission" date="2015-11" db="EMBL/GenBank/DDBJ databases">
        <authorList>
            <consortium name="International Coturnix japonica Genome Analysis Consortium"/>
            <person name="Warren W."/>
            <person name="Burt D.W."/>
            <person name="Antin P.B."/>
            <person name="Lanford R."/>
            <person name="Gros J."/>
            <person name="Wilson R.K."/>
        </authorList>
    </citation>
    <scope>NUCLEOTIDE SEQUENCE [LARGE SCALE GENOMIC DNA]</scope>
</reference>
<feature type="transmembrane region" description="Helical" evidence="2">
    <location>
        <begin position="141"/>
        <end position="161"/>
    </location>
</feature>
<protein>
    <submittedName>
        <fullName evidence="3">D-beta-hydroxybutyrate dehydrogenase, mitochondrial-like</fullName>
    </submittedName>
</protein>
<keyword evidence="2" id="KW-1133">Transmembrane helix</keyword>
<proteinExistence type="inferred from homology"/>
<keyword evidence="4" id="KW-1185">Reference proteome</keyword>
<dbReference type="InterPro" id="IPR036291">
    <property type="entry name" value="NAD(P)-bd_dom_sf"/>
</dbReference>
<gene>
    <name evidence="3" type="primary">LOC107310937</name>
</gene>
<dbReference type="PANTHER" id="PTHR43313:SF43">
    <property type="entry name" value="D-BETA-HYDROXYBUTYRATE DEHYDROGENASE, MITOCHONDRIAL"/>
    <property type="match status" value="1"/>
</dbReference>
<keyword evidence="2" id="KW-0472">Membrane</keyword>
<feature type="transmembrane region" description="Helical" evidence="2">
    <location>
        <begin position="309"/>
        <end position="326"/>
    </location>
</feature>
<dbReference type="Gene3D" id="3.40.50.720">
    <property type="entry name" value="NAD(P)-binding Rossmann-like Domain"/>
    <property type="match status" value="1"/>
</dbReference>
<accession>A0A8C2SPN9</accession>
<dbReference type="Pfam" id="PF00106">
    <property type="entry name" value="adh_short"/>
    <property type="match status" value="1"/>
</dbReference>
<evidence type="ECO:0000256" key="2">
    <source>
        <dbReference type="SAM" id="Phobius"/>
    </source>
</evidence>